<protein>
    <submittedName>
        <fullName evidence="3">SDR family NAD(P)-dependent oxidoreductase</fullName>
    </submittedName>
</protein>
<keyword evidence="2" id="KW-0560">Oxidoreductase</keyword>
<dbReference type="EMBL" id="JBHSCN010000006">
    <property type="protein sequence ID" value="MFC4244850.1"/>
    <property type="molecule type" value="Genomic_DNA"/>
</dbReference>
<comment type="similarity">
    <text evidence="1">Belongs to the short-chain dehydrogenases/reductases (SDR) family.</text>
</comment>
<organism evidence="3 4">
    <name type="scientific">Gryllotalpicola reticulitermitis</name>
    <dbReference type="NCBI Taxonomy" id="1184153"/>
    <lineage>
        <taxon>Bacteria</taxon>
        <taxon>Bacillati</taxon>
        <taxon>Actinomycetota</taxon>
        <taxon>Actinomycetes</taxon>
        <taxon>Micrococcales</taxon>
        <taxon>Microbacteriaceae</taxon>
        <taxon>Gryllotalpicola</taxon>
    </lineage>
</organism>
<evidence type="ECO:0000256" key="2">
    <source>
        <dbReference type="ARBA" id="ARBA00023002"/>
    </source>
</evidence>
<name>A0ABV8QBE8_9MICO</name>
<dbReference type="Pfam" id="PF00106">
    <property type="entry name" value="adh_short"/>
    <property type="match status" value="1"/>
</dbReference>
<comment type="caution">
    <text evidence="3">The sequence shown here is derived from an EMBL/GenBank/DDBJ whole genome shotgun (WGS) entry which is preliminary data.</text>
</comment>
<proteinExistence type="inferred from homology"/>
<keyword evidence="4" id="KW-1185">Reference proteome</keyword>
<evidence type="ECO:0000313" key="4">
    <source>
        <dbReference type="Proteomes" id="UP001595900"/>
    </source>
</evidence>
<dbReference type="InterPro" id="IPR036291">
    <property type="entry name" value="NAD(P)-bd_dom_sf"/>
</dbReference>
<gene>
    <name evidence="3" type="ORF">ACFOYW_15860</name>
</gene>
<dbReference type="Proteomes" id="UP001595900">
    <property type="component" value="Unassembled WGS sequence"/>
</dbReference>
<evidence type="ECO:0000256" key="1">
    <source>
        <dbReference type="ARBA" id="ARBA00006484"/>
    </source>
</evidence>
<accession>A0ABV8QBE8</accession>
<evidence type="ECO:0000313" key="3">
    <source>
        <dbReference type="EMBL" id="MFC4244850.1"/>
    </source>
</evidence>
<dbReference type="RefSeq" id="WP_390231063.1">
    <property type="nucleotide sequence ID" value="NZ_JBHSCN010000006.1"/>
</dbReference>
<sequence length="308" mass="32438">MPAHDGWDPRRLPEQSGKVFLVTGGSRGIGYFAAEQLAGAGARVVIAARDAQRARRAVDAITHRIDGAEVEVLELDLASLSSVRAAGERIAEWPRLDGVAANGAVTWGPASRATTVDGFEVTFGTNHLGHFALAATAWPALARTSGSRWAAVTSSATTLVPASTDDLNSERRYARFRAYALSKHAVQAFAWELDRRLHAAGSSSIALAAHPGYAADGLTAARAGVTPPHPPTYERLLAGVAQGKNHGAMPLVRALTDPAASGSELFGPEHGMRGPAVLKRPRGVSASPAFGQELWQLSETWTGLTFEP</sequence>
<dbReference type="PANTHER" id="PTHR24320:SF148">
    <property type="entry name" value="NAD(P)-BINDING ROSSMANN-FOLD SUPERFAMILY PROTEIN"/>
    <property type="match status" value="1"/>
</dbReference>
<dbReference type="Gene3D" id="3.40.50.720">
    <property type="entry name" value="NAD(P)-binding Rossmann-like Domain"/>
    <property type="match status" value="1"/>
</dbReference>
<dbReference type="SUPFAM" id="SSF51735">
    <property type="entry name" value="NAD(P)-binding Rossmann-fold domains"/>
    <property type="match status" value="1"/>
</dbReference>
<reference evidence="4" key="1">
    <citation type="journal article" date="2019" name="Int. J. Syst. Evol. Microbiol.">
        <title>The Global Catalogue of Microorganisms (GCM) 10K type strain sequencing project: providing services to taxonomists for standard genome sequencing and annotation.</title>
        <authorList>
            <consortium name="The Broad Institute Genomics Platform"/>
            <consortium name="The Broad Institute Genome Sequencing Center for Infectious Disease"/>
            <person name="Wu L."/>
            <person name="Ma J."/>
        </authorList>
    </citation>
    <scope>NUCLEOTIDE SEQUENCE [LARGE SCALE GENOMIC DNA]</scope>
    <source>
        <strain evidence="4">CGMCC 1.10363</strain>
    </source>
</reference>
<dbReference type="PANTHER" id="PTHR24320">
    <property type="entry name" value="RETINOL DEHYDROGENASE"/>
    <property type="match status" value="1"/>
</dbReference>
<dbReference type="InterPro" id="IPR002347">
    <property type="entry name" value="SDR_fam"/>
</dbReference>